<name>A0A376AAE7_9HYPH</name>
<protein>
    <submittedName>
        <fullName evidence="1">Uncharacterized protein</fullName>
    </submittedName>
</protein>
<accession>A0A376AAE7</accession>
<evidence type="ECO:0000313" key="2">
    <source>
        <dbReference type="Proteomes" id="UP000254764"/>
    </source>
</evidence>
<sequence length="638" mass="70819">MTLQDRRFIDAIKTSGIKNITLLDDAFDLPRLTEADYSKVYDFLDSEAAGVLLAEFGIDEDAIAAAKGQIESQTWTGEELHQILTELHQRFLVTRDVRFDPTSVFTTKASNNLADVDPLLKLLRRCGANVKVKLVGRMTGAPDLADAIPDLVFADFYLDENITSEIVPGEEMSEAAVRASLDRLDQLLGAAAAKKKHPSVILMSSMDVAAQAESYRRKASGENGKVFASRFGFIRKSDIQVGQLEAEAPKGKPEPITVARPAADVLLDIIQSHPFGHKLHEALLFWLESSQSAVDEMKKEIDQLELKDFAYLVTYRLAQEGMSLFDYLEWFFGECLLGSIGHAAADKFRRPSRDKLDLHAELIEGAYDGRTRKIAELYHRARIDTKPQPEVMRMGDLYVQRDIAGQPAVIWALMTPDCDLVERDGGRAAENLLTVGGNLLPYHAPKSSLADFIIVGDQQYSIDWQLKNLQTRTDFENLEFCGSLRPLYAQDLQRQVLEELGRVGVAVAPVVRMDGRIKLSVRRSDGKLHEIDLGGGRMCACEVYPSRGGSDTTRINLHRSAAENVVAKIDAIEPESLSAEDKVMLKALRKRATLDQVRSSLSRGAKLDVDLGAQFIVTDKMTATKTWLGISVEMIHEA</sequence>
<organism evidence="1 2">
    <name type="scientific">Ciceribacter selenitireducens ATCC BAA-1503</name>
    <dbReference type="NCBI Taxonomy" id="1336235"/>
    <lineage>
        <taxon>Bacteria</taxon>
        <taxon>Pseudomonadati</taxon>
        <taxon>Pseudomonadota</taxon>
        <taxon>Alphaproteobacteria</taxon>
        <taxon>Hyphomicrobiales</taxon>
        <taxon>Rhizobiaceae</taxon>
        <taxon>Ciceribacter</taxon>
    </lineage>
</organism>
<evidence type="ECO:0000313" key="1">
    <source>
        <dbReference type="EMBL" id="SSC64728.1"/>
    </source>
</evidence>
<dbReference type="Proteomes" id="UP000254764">
    <property type="component" value="Unassembled WGS sequence"/>
</dbReference>
<dbReference type="OrthoDB" id="8481949at2"/>
<reference evidence="2" key="1">
    <citation type="submission" date="2018-07" db="EMBL/GenBank/DDBJ databases">
        <authorList>
            <person name="Peiro R."/>
            <person name="Begona"/>
            <person name="Cbmso G."/>
            <person name="Lopez M."/>
            <person name="Gonzalez S."/>
        </authorList>
    </citation>
    <scope>NUCLEOTIDE SEQUENCE [LARGE SCALE GENOMIC DNA]</scope>
</reference>
<gene>
    <name evidence="1" type="ORF">RHIZ70_436</name>
</gene>
<dbReference type="RefSeq" id="WP_115671903.1">
    <property type="nucleotide sequence ID" value="NZ_UEYP01000013.1"/>
</dbReference>
<dbReference type="EMBL" id="UEYP01000013">
    <property type="protein sequence ID" value="SSC64728.1"/>
    <property type="molecule type" value="Genomic_DNA"/>
</dbReference>
<proteinExistence type="predicted"/>
<dbReference type="AlphaFoldDB" id="A0A376AAE7"/>
<keyword evidence="2" id="KW-1185">Reference proteome</keyword>